<feature type="region of interest" description="Disordered" evidence="8">
    <location>
        <begin position="193"/>
        <end position="225"/>
    </location>
</feature>
<dbReference type="GO" id="GO:0007266">
    <property type="term" value="P:Rho protein signal transduction"/>
    <property type="evidence" value="ECO:0007669"/>
    <property type="project" value="TreeGrafter"/>
</dbReference>
<dbReference type="AlphaFoldDB" id="A0A6P3VZV3"/>
<dbReference type="SMART" id="SM00324">
    <property type="entry name" value="RhoGAP"/>
    <property type="match status" value="1"/>
</dbReference>
<dbReference type="GO" id="GO:0005096">
    <property type="term" value="F:GTPase activator activity"/>
    <property type="evidence" value="ECO:0007669"/>
    <property type="project" value="UniProtKB-KW"/>
</dbReference>
<dbReference type="PROSITE" id="PS00479">
    <property type="entry name" value="ZF_DAG_PE_1"/>
    <property type="match status" value="1"/>
</dbReference>
<evidence type="ECO:0000256" key="1">
    <source>
        <dbReference type="ARBA" id="ARBA00022468"/>
    </source>
</evidence>
<dbReference type="GO" id="GO:0032154">
    <property type="term" value="C:cleavage furrow"/>
    <property type="evidence" value="ECO:0007669"/>
    <property type="project" value="TreeGrafter"/>
</dbReference>
<dbReference type="Gene3D" id="1.10.555.10">
    <property type="entry name" value="Rho GTPase activation protein"/>
    <property type="match status" value="1"/>
</dbReference>
<dbReference type="PROSITE" id="PS50081">
    <property type="entry name" value="ZF_DAG_PE_2"/>
    <property type="match status" value="1"/>
</dbReference>
<evidence type="ECO:0000313" key="12">
    <source>
        <dbReference type="RefSeq" id="XP_012685763.1"/>
    </source>
</evidence>
<dbReference type="Gene3D" id="3.30.60.20">
    <property type="match status" value="1"/>
</dbReference>
<evidence type="ECO:0000256" key="5">
    <source>
        <dbReference type="ARBA" id="ARBA00022782"/>
    </source>
</evidence>
<dbReference type="GO" id="GO:0005634">
    <property type="term" value="C:nucleus"/>
    <property type="evidence" value="ECO:0007669"/>
    <property type="project" value="TreeGrafter"/>
</dbReference>
<keyword evidence="6" id="KW-0862">Zinc</keyword>
<dbReference type="GO" id="GO:0008270">
    <property type="term" value="F:zinc ion binding"/>
    <property type="evidence" value="ECO:0007669"/>
    <property type="project" value="UniProtKB-KW"/>
</dbReference>
<dbReference type="PANTHER" id="PTHR46199:SF2">
    <property type="entry name" value="RAC GTPASE-ACTIVATING PROTEIN 1"/>
    <property type="match status" value="1"/>
</dbReference>
<dbReference type="GO" id="GO:0051256">
    <property type="term" value="P:mitotic spindle midzone assembly"/>
    <property type="evidence" value="ECO:0007669"/>
    <property type="project" value="TreeGrafter"/>
</dbReference>
<feature type="region of interest" description="Disordered" evidence="8">
    <location>
        <begin position="584"/>
        <end position="605"/>
    </location>
</feature>
<dbReference type="GO" id="GO:0030496">
    <property type="term" value="C:midbody"/>
    <property type="evidence" value="ECO:0007669"/>
    <property type="project" value="TreeGrafter"/>
</dbReference>
<feature type="region of interest" description="Disordered" evidence="8">
    <location>
        <begin position="632"/>
        <end position="655"/>
    </location>
</feature>
<evidence type="ECO:0000256" key="2">
    <source>
        <dbReference type="ARBA" id="ARBA00022473"/>
    </source>
</evidence>
<evidence type="ECO:0000259" key="10">
    <source>
        <dbReference type="PROSITE" id="PS50238"/>
    </source>
</evidence>
<dbReference type="GO" id="GO:0051233">
    <property type="term" value="C:spindle midzone"/>
    <property type="evidence" value="ECO:0007669"/>
    <property type="project" value="TreeGrafter"/>
</dbReference>
<evidence type="ECO:0000259" key="9">
    <source>
        <dbReference type="PROSITE" id="PS50081"/>
    </source>
</evidence>
<feature type="compositionally biased region" description="Polar residues" evidence="8">
    <location>
        <begin position="374"/>
        <end position="390"/>
    </location>
</feature>
<dbReference type="CDD" id="cd04382">
    <property type="entry name" value="RhoGAP_MgcRacGAP"/>
    <property type="match status" value="1"/>
</dbReference>
<dbReference type="GO" id="GO:0007283">
    <property type="term" value="P:spermatogenesis"/>
    <property type="evidence" value="ECO:0007669"/>
    <property type="project" value="UniProtKB-KW"/>
</dbReference>
<keyword evidence="1" id="KW-0343">GTPase activation</keyword>
<dbReference type="Proteomes" id="UP000515152">
    <property type="component" value="Chromosome 2"/>
</dbReference>
<keyword evidence="7" id="KW-0744">Spermatogenesis</keyword>
<proteinExistence type="predicted"/>
<dbReference type="SUPFAM" id="SSF48350">
    <property type="entry name" value="GTPase activation domain, GAP"/>
    <property type="match status" value="1"/>
</dbReference>
<dbReference type="GO" id="GO:0030154">
    <property type="term" value="P:cell differentiation"/>
    <property type="evidence" value="ECO:0007669"/>
    <property type="project" value="UniProtKB-KW"/>
</dbReference>
<dbReference type="InterPro" id="IPR008936">
    <property type="entry name" value="Rho_GTPase_activation_prot"/>
</dbReference>
<dbReference type="InterPro" id="IPR046349">
    <property type="entry name" value="C1-like_sf"/>
</dbReference>
<feature type="region of interest" description="Disordered" evidence="8">
    <location>
        <begin position="370"/>
        <end position="390"/>
    </location>
</feature>
<dbReference type="FunFam" id="3.30.60.20:FF:000033">
    <property type="entry name" value="Rac GTPase-activating protein 1"/>
    <property type="match status" value="1"/>
</dbReference>
<dbReference type="RefSeq" id="XP_012685763.1">
    <property type="nucleotide sequence ID" value="XM_012830309.3"/>
</dbReference>
<feature type="domain" description="Phorbol-ester/DAG-type" evidence="9">
    <location>
        <begin position="321"/>
        <end position="370"/>
    </location>
</feature>
<evidence type="ECO:0000313" key="11">
    <source>
        <dbReference type="Proteomes" id="UP000515152"/>
    </source>
</evidence>
<dbReference type="PROSITE" id="PS50238">
    <property type="entry name" value="RHOGAP"/>
    <property type="match status" value="1"/>
</dbReference>
<name>A0A6P3VZV3_CLUHA</name>
<keyword evidence="4" id="KW-0863">Zinc-finger</keyword>
<dbReference type="GO" id="GO:0097149">
    <property type="term" value="C:centralspindlin complex"/>
    <property type="evidence" value="ECO:0007669"/>
    <property type="project" value="TreeGrafter"/>
</dbReference>
<dbReference type="KEGG" id="char:105902666"/>
<evidence type="ECO:0000256" key="6">
    <source>
        <dbReference type="ARBA" id="ARBA00022833"/>
    </source>
</evidence>
<evidence type="ECO:0000256" key="7">
    <source>
        <dbReference type="ARBA" id="ARBA00022871"/>
    </source>
</evidence>
<evidence type="ECO:0000256" key="4">
    <source>
        <dbReference type="ARBA" id="ARBA00022771"/>
    </source>
</evidence>
<feature type="compositionally biased region" description="Basic and acidic residues" evidence="8">
    <location>
        <begin position="591"/>
        <end position="602"/>
    </location>
</feature>
<dbReference type="GO" id="GO:0000281">
    <property type="term" value="P:mitotic cytokinesis"/>
    <property type="evidence" value="ECO:0007669"/>
    <property type="project" value="TreeGrafter"/>
</dbReference>
<dbReference type="SUPFAM" id="SSF57889">
    <property type="entry name" value="Cysteine-rich domain"/>
    <property type="match status" value="1"/>
</dbReference>
<protein>
    <submittedName>
        <fullName evidence="12">Rac GTPase-activating protein 1 isoform X1</fullName>
    </submittedName>
</protein>
<dbReference type="PANTHER" id="PTHR46199">
    <property type="entry name" value="RAC GTPASE-ACTIVATING PROTEIN 1"/>
    <property type="match status" value="1"/>
</dbReference>
<sequence length="655" mass="73880">MTPSISGWDSSSFCCSMGESFVKDLLSMCLERISMEQDVSNSELAFLQVTRNFEATRMKWLHAELDLKKCRELLLKSDVVRAALEVQLKHARNQVDVEIKKRYKAEADHQYLERQIKLICDILVNDSKSSACLNDEQRSMLANFNHKGLDVPQQKGKRLSVIDESSFLSHSDISYDRTDDDLDLDTAVLRPLKSRAREKRRSSLGPNVRHQRRSRMSGRSGDLLGVGSTEKEVETTVVKASVSTPEGGSSIQLVIGITQEPLENPRRDHIYESSPSVMDQTSVWVSDESKMEAQTVTDMELTCTEPKLPEVVSPTEDRTLRHVFLSKTVIRPETCGPCGKRIRFGKMAVKCRDCRLISHPECKHMCNEPCSPSAHGNPQPTEGTLESFAPSTQPRIPQLITQCVNEIEKRGFQERGIYRVPGGERTVKELRERYLSGKGPLLLNKVYDVHVICGLLKDFLRKLKEPLITFQLHHKFMEASEIAEDDNSAAMTFQAIGELPAVNRDTLAFLMLHLQRVMKSPVCQMDLNNLARVFGPTIVGHSIPEPSPLTIMRDTTTQPKVMARLLSFRAEYWRSLLRKEKSVSTPTDTKINIDGKGTDRNHMFTPVRSPEKVTYDKVPSASSLKGRIKTFGNAFGSSSKPKPDSRNSRFFISPK</sequence>
<dbReference type="GeneID" id="105902666"/>
<dbReference type="InterPro" id="IPR002219">
    <property type="entry name" value="PKC_DAG/PE"/>
</dbReference>
<reference evidence="12" key="1">
    <citation type="submission" date="2025-08" db="UniProtKB">
        <authorList>
            <consortium name="RefSeq"/>
        </authorList>
    </citation>
    <scope>IDENTIFICATION</scope>
</reference>
<keyword evidence="3" id="KW-0479">Metal-binding</keyword>
<dbReference type="Pfam" id="PF00620">
    <property type="entry name" value="RhoGAP"/>
    <property type="match status" value="1"/>
</dbReference>
<dbReference type="OrthoDB" id="2218807at2759"/>
<organism evidence="11 12">
    <name type="scientific">Clupea harengus</name>
    <name type="common">Atlantic herring</name>
    <dbReference type="NCBI Taxonomy" id="7950"/>
    <lineage>
        <taxon>Eukaryota</taxon>
        <taxon>Metazoa</taxon>
        <taxon>Chordata</taxon>
        <taxon>Craniata</taxon>
        <taxon>Vertebrata</taxon>
        <taxon>Euteleostomi</taxon>
        <taxon>Actinopterygii</taxon>
        <taxon>Neopterygii</taxon>
        <taxon>Teleostei</taxon>
        <taxon>Clupei</taxon>
        <taxon>Clupeiformes</taxon>
        <taxon>Clupeoidei</taxon>
        <taxon>Clupeidae</taxon>
        <taxon>Clupea</taxon>
    </lineage>
</organism>
<accession>A0A6P3VZV3</accession>
<keyword evidence="2" id="KW-0217">Developmental protein</keyword>
<keyword evidence="11" id="KW-1185">Reference proteome</keyword>
<evidence type="ECO:0000256" key="3">
    <source>
        <dbReference type="ARBA" id="ARBA00022723"/>
    </source>
</evidence>
<dbReference type="CDD" id="cd20821">
    <property type="entry name" value="C1_MgcRacGAP"/>
    <property type="match status" value="1"/>
</dbReference>
<gene>
    <name evidence="12" type="primary">si:ch1073-416j23.1</name>
</gene>
<keyword evidence="5" id="KW-0221">Differentiation</keyword>
<feature type="domain" description="Rho-GAP" evidence="10">
    <location>
        <begin position="383"/>
        <end position="573"/>
    </location>
</feature>
<evidence type="ECO:0000256" key="8">
    <source>
        <dbReference type="SAM" id="MobiDB-lite"/>
    </source>
</evidence>
<feature type="compositionally biased region" description="Basic residues" evidence="8">
    <location>
        <begin position="193"/>
        <end position="202"/>
    </location>
</feature>
<dbReference type="InterPro" id="IPR000198">
    <property type="entry name" value="RhoGAP_dom"/>
</dbReference>